<comment type="caution">
    <text evidence="1">The sequence shown here is derived from an EMBL/GenBank/DDBJ whole genome shotgun (WGS) entry which is preliminary data.</text>
</comment>
<dbReference type="EMBL" id="CAJSLV010000024">
    <property type="protein sequence ID" value="CAG6391475.1"/>
    <property type="molecule type" value="Genomic_DNA"/>
</dbReference>
<dbReference type="AlphaFoldDB" id="A0A9W4E1D8"/>
<sequence length="126" mass="13783">MSRSERKARRLLVGDDTYLWSVGHSHQLPEGGGYLDCTESVVLRRYGARGRLVVVFASGPGRYVPDGILQSGAVGTDEGFLNLYEPGTARALLDEALAQGWDPDDPPALTLDGWTLLPTIRSRRMP</sequence>
<keyword evidence="2" id="KW-1185">Reference proteome</keyword>
<evidence type="ECO:0000313" key="1">
    <source>
        <dbReference type="EMBL" id="CAG6391475.1"/>
    </source>
</evidence>
<dbReference type="Proteomes" id="UP001152519">
    <property type="component" value="Unassembled WGS sequence"/>
</dbReference>
<organism evidence="1 2">
    <name type="scientific">Actinacidiphila cocklensis</name>
    <dbReference type="NCBI Taxonomy" id="887465"/>
    <lineage>
        <taxon>Bacteria</taxon>
        <taxon>Bacillati</taxon>
        <taxon>Actinomycetota</taxon>
        <taxon>Actinomycetes</taxon>
        <taxon>Kitasatosporales</taxon>
        <taxon>Streptomycetaceae</taxon>
        <taxon>Actinacidiphila</taxon>
    </lineage>
</organism>
<gene>
    <name evidence="1" type="ORF">SCOCK_120111</name>
</gene>
<protein>
    <submittedName>
        <fullName evidence="1">Uncharacterized protein</fullName>
    </submittedName>
</protein>
<dbReference type="RefSeq" id="WP_251485145.1">
    <property type="nucleotide sequence ID" value="NZ_CAJSLV010000024.1"/>
</dbReference>
<accession>A0A9W4E1D8</accession>
<proteinExistence type="predicted"/>
<name>A0A9W4E1D8_9ACTN</name>
<evidence type="ECO:0000313" key="2">
    <source>
        <dbReference type="Proteomes" id="UP001152519"/>
    </source>
</evidence>
<reference evidence="1" key="1">
    <citation type="submission" date="2021-05" db="EMBL/GenBank/DDBJ databases">
        <authorList>
            <person name="Arsene-Ploetze F."/>
        </authorList>
    </citation>
    <scope>NUCLEOTIDE SEQUENCE</scope>
    <source>
        <strain evidence="1">DSM 42138</strain>
    </source>
</reference>